<dbReference type="PANTHER" id="PTHR32018">
    <property type="entry name" value="RHAMNOGALACTURONATE LYASE FAMILY PROTEIN"/>
    <property type="match status" value="1"/>
</dbReference>
<dbReference type="InterPro" id="IPR008979">
    <property type="entry name" value="Galactose-bd-like_sf"/>
</dbReference>
<proteinExistence type="predicted"/>
<evidence type="ECO:0000256" key="1">
    <source>
        <dbReference type="ARBA" id="ARBA00022729"/>
    </source>
</evidence>
<evidence type="ECO:0000313" key="5">
    <source>
        <dbReference type="Proteomes" id="UP000053144"/>
    </source>
</evidence>
<dbReference type="GO" id="GO:0030246">
    <property type="term" value="F:carbohydrate binding"/>
    <property type="evidence" value="ECO:0007669"/>
    <property type="project" value="InterPro"/>
</dbReference>
<reference evidence="5" key="1">
    <citation type="journal article" date="2015" name="Proc. Natl. Acad. Sci. U.S.A.">
        <title>Genome sequencing of adzuki bean (Vigna angularis) provides insight into high starch and low fat accumulation and domestication.</title>
        <authorList>
            <person name="Yang K."/>
            <person name="Tian Z."/>
            <person name="Chen C."/>
            <person name="Luo L."/>
            <person name="Zhao B."/>
            <person name="Wang Z."/>
            <person name="Yu L."/>
            <person name="Li Y."/>
            <person name="Sun Y."/>
            <person name="Li W."/>
            <person name="Chen Y."/>
            <person name="Li Y."/>
            <person name="Zhang Y."/>
            <person name="Ai D."/>
            <person name="Zhao J."/>
            <person name="Shang C."/>
            <person name="Ma Y."/>
            <person name="Wu B."/>
            <person name="Wang M."/>
            <person name="Gao L."/>
            <person name="Sun D."/>
            <person name="Zhang P."/>
            <person name="Guo F."/>
            <person name="Wang W."/>
            <person name="Li Y."/>
            <person name="Wang J."/>
            <person name="Varshney R.K."/>
            <person name="Wang J."/>
            <person name="Ling H.Q."/>
            <person name="Wan P."/>
        </authorList>
    </citation>
    <scope>NUCLEOTIDE SEQUENCE</scope>
    <source>
        <strain evidence="5">cv. Jingnong 6</strain>
    </source>
</reference>
<protein>
    <recommendedName>
        <fullName evidence="6">Rhamnogalacturonan endolyase</fullName>
    </recommendedName>
</protein>
<accession>A0A0L9UXT5</accession>
<dbReference type="Pfam" id="PF14683">
    <property type="entry name" value="CBM-like"/>
    <property type="match status" value="1"/>
</dbReference>
<dbReference type="EMBL" id="CM003377">
    <property type="protein sequence ID" value="KOM47521.1"/>
    <property type="molecule type" value="Genomic_DNA"/>
</dbReference>
<dbReference type="Gene3D" id="2.60.40.1120">
    <property type="entry name" value="Carboxypeptidase-like, regulatory domain"/>
    <property type="match status" value="1"/>
</dbReference>
<feature type="domain" description="Rhamnogalacturonan lyase" evidence="2">
    <location>
        <begin position="539"/>
        <end position="730"/>
    </location>
</feature>
<dbReference type="CDD" id="cd10320">
    <property type="entry name" value="RGL4_N"/>
    <property type="match status" value="1"/>
</dbReference>
<dbReference type="SUPFAM" id="SSF49452">
    <property type="entry name" value="Starch-binding domain-like"/>
    <property type="match status" value="1"/>
</dbReference>
<dbReference type="Pfam" id="PF14686">
    <property type="entry name" value="fn3_3"/>
    <property type="match status" value="1"/>
</dbReference>
<feature type="domain" description="Rhamnogalacturonan lyase" evidence="3">
    <location>
        <begin position="453"/>
        <end position="525"/>
    </location>
</feature>
<dbReference type="InterPro" id="IPR029413">
    <property type="entry name" value="RG-lyase_II"/>
</dbReference>
<dbReference type="InterPro" id="IPR051850">
    <property type="entry name" value="Polysacch_Lyase_4"/>
</dbReference>
<dbReference type="CDD" id="cd10316">
    <property type="entry name" value="RGL4_M"/>
    <property type="match status" value="1"/>
</dbReference>
<dbReference type="Gramene" id="KOM47521">
    <property type="protein sequence ID" value="KOM47521"/>
    <property type="gene ID" value="LR48_Vigan07g122500"/>
</dbReference>
<evidence type="ECO:0008006" key="6">
    <source>
        <dbReference type="Google" id="ProtNLM"/>
    </source>
</evidence>
<dbReference type="CDD" id="cd10317">
    <property type="entry name" value="RGL4_C"/>
    <property type="match status" value="1"/>
</dbReference>
<gene>
    <name evidence="4" type="ORF">LR48_Vigan07g122500</name>
</gene>
<dbReference type="AlphaFoldDB" id="A0A0L9UXT5"/>
<dbReference type="STRING" id="3914.A0A0L9UXT5"/>
<dbReference type="Pfam" id="PF06045">
    <property type="entry name" value="Rhamnogal_lyase"/>
    <property type="match status" value="2"/>
</dbReference>
<name>A0A0L9UXT5_PHAAN</name>
<evidence type="ECO:0000259" key="2">
    <source>
        <dbReference type="Pfam" id="PF14683"/>
    </source>
</evidence>
<dbReference type="PANTHER" id="PTHR32018:SF25">
    <property type="entry name" value="RHAMNOGALACTURONAN ENDOLYASE"/>
    <property type="match status" value="1"/>
</dbReference>
<evidence type="ECO:0000313" key="4">
    <source>
        <dbReference type="EMBL" id="KOM47521.1"/>
    </source>
</evidence>
<dbReference type="FunFam" id="2.60.40.1120:FF:000033">
    <property type="entry name" value="Rhamnogalacturonate lyase B"/>
    <property type="match status" value="1"/>
</dbReference>
<dbReference type="Gene3D" id="2.60.120.260">
    <property type="entry name" value="Galactose-binding domain-like"/>
    <property type="match status" value="1"/>
</dbReference>
<dbReference type="Proteomes" id="UP000053144">
    <property type="component" value="Chromosome 7"/>
</dbReference>
<sequence length="742" mass="84345">MASPAVVMDNGIVQVYLSNPGGFVTRIQYSGIDNLLETRNKSGDRGYWDVVWSVAGSTGTTGTFERIVGTSFSVIVENEKEVEISFTRFYSYTIFEHLQEWPAFNIPQIRTVYKLSKEKFHYMVVSDNRQRFMPLPDDRLPGRGEELVPPEAVLLVNPLEPEFKGEVDDKYQYSSENKDLMVHGWISSQSQTDPFVGFWVIIPSNEFRSGGLVKQNLTSHVGPISLAEWPAFNIPQIRTVYKLSKEKFHYMVVSDNRQRFMPLPDDRLPGRGEELVPPEAVLLVNPLEPEFKGEVDDKYQYSSENKDLMVHGWISSQSQTDPFVGFWVIIPSNEFRSGGLVKQNLTSHVGPISLAMFLSAHYAGEDIVLKLQPKESWKKVFGPTFVYLNTLLDGDDPKVLWEDAKDKTKAEVQSWPYDFPASEDFQKSTQRGSVCGTLLVQDRFLSDEYIVAEGAYIGVAAPGEAGSWQRECKGYQFWSKANEKGYFSIENIRSGAYNLYAWVPGFIGEYWSNFLLTITPGCEIDVGEIVFEAPRDGPTLWEIGIPDRSAAEFYVPDPNPNYINKLYVHHPDKYRQYGLWERYAELYPNEDLIYTVGVSDYSKDWFFAQVTRKKEDGSYQGTTWQIKFNLDDTEASKIYKLRLALASANVSELQVRVNDPEQDPPVFTTGVIGKDFSIARHGIHGLYWLFNIDVSGFLLVKGVNTLFLTQTVANGPLARFQGVMYDYIRLEGPNPFAAIKEN</sequence>
<dbReference type="InterPro" id="IPR029411">
    <property type="entry name" value="RG-lyase_III"/>
</dbReference>
<dbReference type="InterPro" id="IPR010325">
    <property type="entry name" value="Rhamnogal_lyase"/>
</dbReference>
<dbReference type="SUPFAM" id="SSF49785">
    <property type="entry name" value="Galactose-binding domain-like"/>
    <property type="match status" value="1"/>
</dbReference>
<organism evidence="4 5">
    <name type="scientific">Phaseolus angularis</name>
    <name type="common">Azuki bean</name>
    <name type="synonym">Vigna angularis</name>
    <dbReference type="NCBI Taxonomy" id="3914"/>
    <lineage>
        <taxon>Eukaryota</taxon>
        <taxon>Viridiplantae</taxon>
        <taxon>Streptophyta</taxon>
        <taxon>Embryophyta</taxon>
        <taxon>Tracheophyta</taxon>
        <taxon>Spermatophyta</taxon>
        <taxon>Magnoliopsida</taxon>
        <taxon>eudicotyledons</taxon>
        <taxon>Gunneridae</taxon>
        <taxon>Pentapetalae</taxon>
        <taxon>rosids</taxon>
        <taxon>fabids</taxon>
        <taxon>Fabales</taxon>
        <taxon>Fabaceae</taxon>
        <taxon>Papilionoideae</taxon>
        <taxon>50 kb inversion clade</taxon>
        <taxon>NPAAA clade</taxon>
        <taxon>indigoferoid/millettioid clade</taxon>
        <taxon>Phaseoleae</taxon>
        <taxon>Vigna</taxon>
    </lineage>
</organism>
<dbReference type="InterPro" id="IPR013784">
    <property type="entry name" value="Carb-bd-like_fold"/>
</dbReference>
<keyword evidence="1" id="KW-0732">Signal</keyword>
<evidence type="ECO:0000259" key="3">
    <source>
        <dbReference type="Pfam" id="PF14686"/>
    </source>
</evidence>